<proteinExistence type="predicted"/>
<dbReference type="AlphaFoldDB" id="A0A0H5Q5N7"/>
<reference evidence="1" key="2">
    <citation type="submission" date="2015-07" db="EMBL/GenBank/DDBJ databases">
        <title>Plasmids, circular viruses and viroids from rat gut.</title>
        <authorList>
            <person name="Jorgensen T.J."/>
            <person name="Hansen M.A."/>
            <person name="Xu Z."/>
            <person name="Tabak M.A."/>
            <person name="Sorensen S.J."/>
            <person name="Hansen L.H."/>
        </authorList>
    </citation>
    <scope>NUCLEOTIDE SEQUENCE</scope>
    <source>
        <strain evidence="1">RGFK1492</strain>
    </source>
</reference>
<dbReference type="EMBL" id="LN854029">
    <property type="protein sequence ID" value="CRY97331.1"/>
    <property type="molecule type" value="Genomic_DNA"/>
</dbReference>
<evidence type="ECO:0000313" key="1">
    <source>
        <dbReference type="EMBL" id="CRY97331.1"/>
    </source>
</evidence>
<protein>
    <submittedName>
        <fullName evidence="1">Uncharacterized protein</fullName>
    </submittedName>
</protein>
<reference evidence="1" key="1">
    <citation type="submission" date="2015-06" db="EMBL/GenBank/DDBJ databases">
        <authorList>
            <person name="Joergensen T."/>
        </authorList>
    </citation>
    <scope>NUCLEOTIDE SEQUENCE</scope>
    <source>
        <strain evidence="1">RGFK1492</strain>
    </source>
</reference>
<sequence length="192" mass="20128">MPVFRAVITIDHPSLGGTGTNTFHARTTDESGPFVSAQLDGFGDTLKTFYTTLNTVQPANISTAFNGEWIRIDDESGSVVAVDTWTVAKSGTSQTLPPANCIVVSWKTAARTRSGMGRTFIGPIVDDAMDSMGTPSPTALSTVRGAAAALIGSQDEPADGALGVWSPTGSVLRDFTAATVSDQFAVLRSRRD</sequence>
<name>A0A0H5Q5N7_9ZZZZ</name>
<accession>A0A0H5Q5N7</accession>
<organism evidence="1">
    <name type="scientific">uncultured prokaryote</name>
    <dbReference type="NCBI Taxonomy" id="198431"/>
    <lineage>
        <taxon>unclassified sequences</taxon>
        <taxon>environmental samples</taxon>
    </lineage>
</organism>